<proteinExistence type="predicted"/>
<dbReference type="EMBL" id="ADBL01002548">
    <property type="status" value="NOT_ANNOTATED_CDS"/>
    <property type="molecule type" value="Genomic_DNA"/>
</dbReference>
<feature type="region of interest" description="Disordered" evidence="1">
    <location>
        <begin position="1"/>
        <end position="28"/>
    </location>
</feature>
<keyword evidence="4" id="KW-1185">Reference proteome</keyword>
<accession>A0A0C4EB67</accession>
<dbReference type="Proteomes" id="UP000011715">
    <property type="component" value="Unassembled WGS sequence"/>
</dbReference>
<feature type="region of interest" description="Disordered" evidence="1">
    <location>
        <begin position="65"/>
        <end position="99"/>
    </location>
</feature>
<dbReference type="EnsemblFungi" id="MAPG_09913T0">
    <property type="protein sequence ID" value="MAPG_09913T0"/>
    <property type="gene ID" value="MAPG_09913"/>
</dbReference>
<dbReference type="VEuPathDB" id="FungiDB:MAPG_09913"/>
<reference evidence="3" key="4">
    <citation type="journal article" date="2015" name="G3 (Bethesda)">
        <title>Genome sequences of three phytopathogenic species of the Magnaporthaceae family of fungi.</title>
        <authorList>
            <person name="Okagaki L.H."/>
            <person name="Nunes C.C."/>
            <person name="Sailsbery J."/>
            <person name="Clay B."/>
            <person name="Brown D."/>
            <person name="John T."/>
            <person name="Oh Y."/>
            <person name="Young N."/>
            <person name="Fitzgerald M."/>
            <person name="Haas B.J."/>
            <person name="Zeng Q."/>
            <person name="Young S."/>
            <person name="Adiconis X."/>
            <person name="Fan L."/>
            <person name="Levin J.Z."/>
            <person name="Mitchell T.K."/>
            <person name="Okubara P.A."/>
            <person name="Farman M.L."/>
            <person name="Kohn L.M."/>
            <person name="Birren B."/>
            <person name="Ma L.-J."/>
            <person name="Dean R.A."/>
        </authorList>
    </citation>
    <scope>NUCLEOTIDE SEQUENCE</scope>
    <source>
        <strain evidence="3">ATCC 64411 / 73-15</strain>
    </source>
</reference>
<evidence type="ECO:0000256" key="1">
    <source>
        <dbReference type="SAM" id="MobiDB-lite"/>
    </source>
</evidence>
<evidence type="ECO:0000313" key="2">
    <source>
        <dbReference type="EMBL" id="KLU91393.1"/>
    </source>
</evidence>
<protein>
    <submittedName>
        <fullName evidence="2 3">Uncharacterized protein</fullName>
    </submittedName>
</protein>
<reference evidence="4" key="2">
    <citation type="submission" date="2010-05" db="EMBL/GenBank/DDBJ databases">
        <title>The genome sequence of Magnaporthe poae strain ATCC 64411.</title>
        <authorList>
            <person name="Ma L.-J."/>
            <person name="Dead R."/>
            <person name="Young S."/>
            <person name="Zeng Q."/>
            <person name="Koehrsen M."/>
            <person name="Alvarado L."/>
            <person name="Berlin A."/>
            <person name="Chapman S.B."/>
            <person name="Chen Z."/>
            <person name="Freedman E."/>
            <person name="Gellesch M."/>
            <person name="Goldberg J."/>
            <person name="Griggs A."/>
            <person name="Gujja S."/>
            <person name="Heilman E.R."/>
            <person name="Heiman D."/>
            <person name="Hepburn T."/>
            <person name="Howarth C."/>
            <person name="Jen D."/>
            <person name="Larson L."/>
            <person name="Mehta T."/>
            <person name="Neiman D."/>
            <person name="Pearson M."/>
            <person name="Roberts A."/>
            <person name="Saif S."/>
            <person name="Shea T."/>
            <person name="Shenoy N."/>
            <person name="Sisk P."/>
            <person name="Stolte C."/>
            <person name="Sykes S."/>
            <person name="Walk T."/>
            <person name="White J."/>
            <person name="Yandava C."/>
            <person name="Haas B."/>
            <person name="Nusbaum C."/>
            <person name="Birren B."/>
        </authorList>
    </citation>
    <scope>NUCLEOTIDE SEQUENCE [LARGE SCALE GENOMIC DNA]</scope>
    <source>
        <strain evidence="4">ATCC 64411 / 73-15</strain>
    </source>
</reference>
<gene>
    <name evidence="2" type="ORF">MAPG_09913</name>
</gene>
<reference evidence="2" key="3">
    <citation type="submission" date="2011-03" db="EMBL/GenBank/DDBJ databases">
        <title>Annotation of Magnaporthe poae ATCC 64411.</title>
        <authorList>
            <person name="Ma L.-J."/>
            <person name="Dead R."/>
            <person name="Young S.K."/>
            <person name="Zeng Q."/>
            <person name="Gargeya S."/>
            <person name="Fitzgerald M."/>
            <person name="Haas B."/>
            <person name="Abouelleil A."/>
            <person name="Alvarado L."/>
            <person name="Arachchi H.M."/>
            <person name="Berlin A."/>
            <person name="Brown A."/>
            <person name="Chapman S.B."/>
            <person name="Chen Z."/>
            <person name="Dunbar C."/>
            <person name="Freedman E."/>
            <person name="Gearin G."/>
            <person name="Gellesch M."/>
            <person name="Goldberg J."/>
            <person name="Griggs A."/>
            <person name="Gujja S."/>
            <person name="Heiman D."/>
            <person name="Howarth C."/>
            <person name="Larson L."/>
            <person name="Lui A."/>
            <person name="MacDonald P.J.P."/>
            <person name="Mehta T."/>
            <person name="Montmayeur A."/>
            <person name="Murphy C."/>
            <person name="Neiman D."/>
            <person name="Pearson M."/>
            <person name="Priest M."/>
            <person name="Roberts A."/>
            <person name="Saif S."/>
            <person name="Shea T."/>
            <person name="Shenoy N."/>
            <person name="Sisk P."/>
            <person name="Stolte C."/>
            <person name="Sykes S."/>
            <person name="Yandava C."/>
            <person name="Wortman J."/>
            <person name="Nusbaum C."/>
            <person name="Birren B."/>
        </authorList>
    </citation>
    <scope>NUCLEOTIDE SEQUENCE</scope>
    <source>
        <strain evidence="2">ATCC 64411</strain>
    </source>
</reference>
<evidence type="ECO:0000313" key="4">
    <source>
        <dbReference type="Proteomes" id="UP000011715"/>
    </source>
</evidence>
<feature type="compositionally biased region" description="Polar residues" evidence="1">
    <location>
        <begin position="68"/>
        <end position="78"/>
    </location>
</feature>
<name>A0A0C4EB67_MAGP6</name>
<feature type="compositionally biased region" description="Polar residues" evidence="1">
    <location>
        <begin position="90"/>
        <end position="99"/>
    </location>
</feature>
<dbReference type="AlphaFoldDB" id="A0A0C4EB67"/>
<reference evidence="3" key="5">
    <citation type="submission" date="2015-06" db="UniProtKB">
        <authorList>
            <consortium name="EnsemblFungi"/>
        </authorList>
    </citation>
    <scope>IDENTIFICATION</scope>
    <source>
        <strain evidence="3">ATCC 64411</strain>
    </source>
</reference>
<dbReference type="EMBL" id="GL876977">
    <property type="protein sequence ID" value="KLU91393.1"/>
    <property type="molecule type" value="Genomic_DNA"/>
</dbReference>
<sequence>MFIKSEGQKGIHAQVAGGKNGTHWHRDDCSAWPTGRIWGGRRLREPAHPDYRRARKRGWAAIRRRRVVNQSESKSSAGTPCPASRVPATKKSTAPRNNH</sequence>
<organism evidence="3 4">
    <name type="scientific">Magnaporthiopsis poae (strain ATCC 64411 / 73-15)</name>
    <name type="common">Kentucky bluegrass fungus</name>
    <name type="synonym">Magnaporthe poae</name>
    <dbReference type="NCBI Taxonomy" id="644358"/>
    <lineage>
        <taxon>Eukaryota</taxon>
        <taxon>Fungi</taxon>
        <taxon>Dikarya</taxon>
        <taxon>Ascomycota</taxon>
        <taxon>Pezizomycotina</taxon>
        <taxon>Sordariomycetes</taxon>
        <taxon>Sordariomycetidae</taxon>
        <taxon>Magnaporthales</taxon>
        <taxon>Magnaporthaceae</taxon>
        <taxon>Magnaporthiopsis</taxon>
    </lineage>
</organism>
<reference evidence="2" key="1">
    <citation type="submission" date="2010-05" db="EMBL/GenBank/DDBJ databases">
        <title>The Genome Sequence of Magnaporthe poae strain ATCC 64411.</title>
        <authorList>
            <consortium name="The Broad Institute Genome Sequencing Platform"/>
            <consortium name="Broad Institute Genome Sequencing Center for Infectious Disease"/>
            <person name="Ma L.-J."/>
            <person name="Dead R."/>
            <person name="Young S."/>
            <person name="Zeng Q."/>
            <person name="Koehrsen M."/>
            <person name="Alvarado L."/>
            <person name="Berlin A."/>
            <person name="Chapman S.B."/>
            <person name="Chen Z."/>
            <person name="Freedman E."/>
            <person name="Gellesch M."/>
            <person name="Goldberg J."/>
            <person name="Griggs A."/>
            <person name="Gujja S."/>
            <person name="Heilman E.R."/>
            <person name="Heiman D."/>
            <person name="Hepburn T."/>
            <person name="Howarth C."/>
            <person name="Jen D."/>
            <person name="Larson L."/>
            <person name="Mehta T."/>
            <person name="Neiman D."/>
            <person name="Pearson M."/>
            <person name="Roberts A."/>
            <person name="Saif S."/>
            <person name="Shea T."/>
            <person name="Shenoy N."/>
            <person name="Sisk P."/>
            <person name="Stolte C."/>
            <person name="Sykes S."/>
            <person name="Walk T."/>
            <person name="White J."/>
            <person name="Yandava C."/>
            <person name="Haas B."/>
            <person name="Nusbaum C."/>
            <person name="Birren B."/>
        </authorList>
    </citation>
    <scope>NUCLEOTIDE SEQUENCE</scope>
    <source>
        <strain evidence="2">ATCC 64411</strain>
    </source>
</reference>
<evidence type="ECO:0000313" key="3">
    <source>
        <dbReference type="EnsemblFungi" id="MAPG_09913T0"/>
    </source>
</evidence>